<organism evidence="2 3">
    <name type="scientific">Dioszegia hungarica</name>
    <dbReference type="NCBI Taxonomy" id="4972"/>
    <lineage>
        <taxon>Eukaryota</taxon>
        <taxon>Fungi</taxon>
        <taxon>Dikarya</taxon>
        <taxon>Basidiomycota</taxon>
        <taxon>Agaricomycotina</taxon>
        <taxon>Tremellomycetes</taxon>
        <taxon>Tremellales</taxon>
        <taxon>Bulleribasidiaceae</taxon>
        <taxon>Dioszegia</taxon>
    </lineage>
</organism>
<evidence type="ECO:0008006" key="4">
    <source>
        <dbReference type="Google" id="ProtNLM"/>
    </source>
</evidence>
<keyword evidence="3" id="KW-1185">Reference proteome</keyword>
<proteinExistence type="inferred from homology"/>
<gene>
    <name evidence="2" type="ORF">MKK02DRAFT_16091</name>
</gene>
<dbReference type="EMBL" id="JAKWFO010000006">
    <property type="protein sequence ID" value="KAI9634706.1"/>
    <property type="molecule type" value="Genomic_DNA"/>
</dbReference>
<sequence>MRSDASNPAVQAEHGAYHTSAYSVAGAAMMSFQPINQIHQHLCAFHIYSDDPTRAVRAHHFCTHLRSDLHQCVVYDSDQPGARLIGVEYVIPEAKFLELPEDEKKFWHSHKYEVESGQLMLGTKSLVPNLVSDVAERPAMMELHRSYGKTIHTWQFDIHPDLPLGPPASMMSYTGDDQVDWDKVKQRDEEMGVSTFAKRDARAGYLKKEDMDREVAPGCDVWTKGRKGKWVWVEE</sequence>
<dbReference type="PANTHER" id="PTHR31360">
    <property type="match status" value="1"/>
</dbReference>
<dbReference type="PANTHER" id="PTHR31360:SF0">
    <property type="entry name" value="OIL BODY-ASSOCIATED PROTEIN 1B"/>
    <property type="match status" value="1"/>
</dbReference>
<reference evidence="2" key="1">
    <citation type="journal article" date="2022" name="G3 (Bethesda)">
        <title>High quality genome of the basidiomycete yeast Dioszegia hungarica PDD-24b-2 isolated from cloud water.</title>
        <authorList>
            <person name="Jarrige D."/>
            <person name="Haridas S."/>
            <person name="Bleykasten-Grosshans C."/>
            <person name="Joly M."/>
            <person name="Nadalig T."/>
            <person name="Sancelme M."/>
            <person name="Vuilleumier S."/>
            <person name="Grigoriev I.V."/>
            <person name="Amato P."/>
            <person name="Bringel F."/>
        </authorList>
    </citation>
    <scope>NUCLEOTIDE SEQUENCE</scope>
    <source>
        <strain evidence="2">PDD-24b-2</strain>
    </source>
</reference>
<dbReference type="Proteomes" id="UP001164286">
    <property type="component" value="Unassembled WGS sequence"/>
</dbReference>
<comment type="caution">
    <text evidence="2">The sequence shown here is derived from an EMBL/GenBank/DDBJ whole genome shotgun (WGS) entry which is preliminary data.</text>
</comment>
<evidence type="ECO:0000313" key="2">
    <source>
        <dbReference type="EMBL" id="KAI9634706.1"/>
    </source>
</evidence>
<dbReference type="AlphaFoldDB" id="A0AA38H8D5"/>
<protein>
    <recommendedName>
        <fullName evidence="4">DUF1264-domain-containing protein</fullName>
    </recommendedName>
</protein>
<dbReference type="GeneID" id="77724777"/>
<dbReference type="InterPro" id="IPR010686">
    <property type="entry name" value="OBAP-like"/>
</dbReference>
<comment type="similarity">
    <text evidence="1">Belongs to the OBAP family.</text>
</comment>
<dbReference type="RefSeq" id="XP_052944483.1">
    <property type="nucleotide sequence ID" value="XM_053085576.1"/>
</dbReference>
<evidence type="ECO:0000313" key="3">
    <source>
        <dbReference type="Proteomes" id="UP001164286"/>
    </source>
</evidence>
<dbReference type="Pfam" id="PF06884">
    <property type="entry name" value="DUF1264"/>
    <property type="match status" value="1"/>
</dbReference>
<accession>A0AA38H8D5</accession>
<name>A0AA38H8D5_9TREE</name>
<evidence type="ECO:0000256" key="1">
    <source>
        <dbReference type="ARBA" id="ARBA00009740"/>
    </source>
</evidence>